<evidence type="ECO:0000256" key="2">
    <source>
        <dbReference type="ARBA" id="ARBA00004308"/>
    </source>
</evidence>
<dbReference type="STRING" id="5098.A0A507QTX2"/>
<dbReference type="NCBIfam" id="TIGR01652">
    <property type="entry name" value="ATPase-Plipid"/>
    <property type="match status" value="2"/>
</dbReference>
<proteinExistence type="inferred from homology"/>
<feature type="transmembrane region" description="Helical" evidence="17">
    <location>
        <begin position="1440"/>
        <end position="1462"/>
    </location>
</feature>
<evidence type="ECO:0000259" key="19">
    <source>
        <dbReference type="Pfam" id="PF00122"/>
    </source>
</evidence>
<dbReference type="GO" id="GO:0140326">
    <property type="term" value="F:ATPase-coupled intramembrane lipid transporter activity"/>
    <property type="evidence" value="ECO:0007669"/>
    <property type="project" value="UniProtKB-EC"/>
</dbReference>
<accession>A0A507QTX2</accession>
<feature type="binding site" evidence="15">
    <location>
        <position position="1682"/>
    </location>
    <ligand>
        <name>ATP</name>
        <dbReference type="ChEBI" id="CHEBI:30616"/>
    </ligand>
</feature>
<dbReference type="EMBL" id="VIFY01000106">
    <property type="protein sequence ID" value="TQB70487.1"/>
    <property type="molecule type" value="Genomic_DNA"/>
</dbReference>
<dbReference type="Gene3D" id="2.70.150.10">
    <property type="entry name" value="Calcium-transporting ATPase, cytoplasmic transduction domain A"/>
    <property type="match status" value="1"/>
</dbReference>
<feature type="region of interest" description="Disordered" evidence="18">
    <location>
        <begin position="1053"/>
        <end position="1072"/>
    </location>
</feature>
<dbReference type="SUPFAM" id="SSF56784">
    <property type="entry name" value="HAD-like"/>
    <property type="match status" value="1"/>
</dbReference>
<keyword evidence="23" id="KW-1185">Reference proteome</keyword>
<dbReference type="InterPro" id="IPR023299">
    <property type="entry name" value="ATPase_P-typ_cyto_dom_N"/>
</dbReference>
<feature type="domain" description="P-type ATPase C-terminal" evidence="21">
    <location>
        <begin position="1326"/>
        <end position="1580"/>
    </location>
</feature>
<dbReference type="InterPro" id="IPR059000">
    <property type="entry name" value="ATPase_P-type_domA"/>
</dbReference>
<keyword evidence="11 17" id="KW-0472">Membrane</keyword>
<gene>
    <name evidence="22" type="ORF">MPDQ_000402</name>
</gene>
<evidence type="ECO:0000256" key="15">
    <source>
        <dbReference type="PIRSR" id="PIRSR606539-2"/>
    </source>
</evidence>
<feature type="compositionally biased region" description="Acidic residues" evidence="18">
    <location>
        <begin position="1059"/>
        <end position="1072"/>
    </location>
</feature>
<feature type="transmembrane region" description="Helical" evidence="17">
    <location>
        <begin position="656"/>
        <end position="675"/>
    </location>
</feature>
<dbReference type="InterPro" id="IPR001757">
    <property type="entry name" value="P_typ_ATPase"/>
</dbReference>
<feature type="region of interest" description="Disordered" evidence="18">
    <location>
        <begin position="1712"/>
        <end position="1765"/>
    </location>
</feature>
<feature type="region of interest" description="Disordered" evidence="18">
    <location>
        <begin position="974"/>
        <end position="1012"/>
    </location>
</feature>
<evidence type="ECO:0000313" key="22">
    <source>
        <dbReference type="EMBL" id="TQB70487.1"/>
    </source>
</evidence>
<dbReference type="GO" id="GO:0032456">
    <property type="term" value="P:endocytic recycling"/>
    <property type="evidence" value="ECO:0007669"/>
    <property type="project" value="TreeGrafter"/>
</dbReference>
<keyword evidence="10 17" id="KW-1133">Transmembrane helix</keyword>
<comment type="catalytic activity">
    <reaction evidence="12 17">
        <text>ATP + H2O + phospholipidSide 1 = ADP + phosphate + phospholipidSide 2.</text>
        <dbReference type="EC" id="7.6.2.1"/>
    </reaction>
</comment>
<evidence type="ECO:0000256" key="4">
    <source>
        <dbReference type="ARBA" id="ARBA00022692"/>
    </source>
</evidence>
<dbReference type="InterPro" id="IPR008250">
    <property type="entry name" value="ATPase_P-typ_transduc_dom_A_sf"/>
</dbReference>
<feature type="transmembrane region" description="Helical" evidence="17">
    <location>
        <begin position="1474"/>
        <end position="1491"/>
    </location>
</feature>
<dbReference type="SUPFAM" id="SSF81660">
    <property type="entry name" value="Metal cation-transporting ATPase, ATP-binding domain N"/>
    <property type="match status" value="1"/>
</dbReference>
<feature type="region of interest" description="Disordered" evidence="18">
    <location>
        <begin position="1624"/>
        <end position="1674"/>
    </location>
</feature>
<evidence type="ECO:0000256" key="16">
    <source>
        <dbReference type="PIRSR" id="PIRSR606539-3"/>
    </source>
</evidence>
<dbReference type="InterPro" id="IPR023298">
    <property type="entry name" value="ATPase_P-typ_TM_dom_sf"/>
</dbReference>
<keyword evidence="8 16" id="KW-0460">Magnesium</keyword>
<comment type="subcellular location">
    <subcellularLocation>
        <location evidence="2">Endomembrane system</location>
    </subcellularLocation>
    <subcellularLocation>
        <location evidence="1 17">Membrane</location>
        <topology evidence="1 17">Multi-pass membrane protein</topology>
    </subcellularLocation>
</comment>
<feature type="compositionally biased region" description="Polar residues" evidence="18">
    <location>
        <begin position="1632"/>
        <end position="1649"/>
    </location>
</feature>
<evidence type="ECO:0000259" key="21">
    <source>
        <dbReference type="Pfam" id="PF16212"/>
    </source>
</evidence>
<evidence type="ECO:0000256" key="17">
    <source>
        <dbReference type="RuleBase" id="RU362033"/>
    </source>
</evidence>
<dbReference type="InterPro" id="IPR032630">
    <property type="entry name" value="P_typ_ATPase_c"/>
</dbReference>
<feature type="transmembrane region" description="Helical" evidence="17">
    <location>
        <begin position="1503"/>
        <end position="1522"/>
    </location>
</feature>
<feature type="region of interest" description="Disordered" evidence="18">
    <location>
        <begin position="130"/>
        <end position="205"/>
    </location>
</feature>
<comment type="cofactor">
    <cofactor evidence="16">
        <name>Mg(2+)</name>
        <dbReference type="ChEBI" id="CHEBI:18420"/>
    </cofactor>
</comment>
<dbReference type="Pfam" id="PF13246">
    <property type="entry name" value="Cation_ATPase"/>
    <property type="match status" value="1"/>
</dbReference>
<keyword evidence="7 15" id="KW-0067">ATP-binding</keyword>
<dbReference type="Pfam" id="PF00122">
    <property type="entry name" value="E1-E2_ATPase"/>
    <property type="match status" value="1"/>
</dbReference>
<dbReference type="GO" id="GO:0000287">
    <property type="term" value="F:magnesium ion binding"/>
    <property type="evidence" value="ECO:0007669"/>
    <property type="project" value="UniProtKB-UniRule"/>
</dbReference>
<dbReference type="PANTHER" id="PTHR24092:SF174">
    <property type="entry name" value="PHOSPHOLIPID-TRANSPORTING ATPASE DNF3-RELATED"/>
    <property type="match status" value="1"/>
</dbReference>
<dbReference type="GO" id="GO:0016887">
    <property type="term" value="F:ATP hydrolysis activity"/>
    <property type="evidence" value="ECO:0007669"/>
    <property type="project" value="InterPro"/>
</dbReference>
<dbReference type="GO" id="GO:0005802">
    <property type="term" value="C:trans-Golgi network"/>
    <property type="evidence" value="ECO:0007669"/>
    <property type="project" value="TreeGrafter"/>
</dbReference>
<evidence type="ECO:0000256" key="3">
    <source>
        <dbReference type="ARBA" id="ARBA00008109"/>
    </source>
</evidence>
<dbReference type="FunFam" id="3.40.1110.10:FF:000090">
    <property type="entry name" value="Phospholipid-transporting ATPase"/>
    <property type="match status" value="1"/>
</dbReference>
<keyword evidence="5 16" id="KW-0479">Metal-binding</keyword>
<evidence type="ECO:0000313" key="23">
    <source>
        <dbReference type="Proteomes" id="UP000319663"/>
    </source>
</evidence>
<feature type="compositionally biased region" description="Low complexity" evidence="18">
    <location>
        <begin position="986"/>
        <end position="1000"/>
    </location>
</feature>
<dbReference type="SUPFAM" id="SSF81665">
    <property type="entry name" value="Calcium ATPase, transmembrane domain M"/>
    <property type="match status" value="1"/>
</dbReference>
<comment type="similarity">
    <text evidence="3 17">Belongs to the cation transport ATPase (P-type) (TC 3.A.3) family. Type IV subfamily.</text>
</comment>
<sequence>MSDDYYDGNGFDSNERDAAPRRTASMPLRQRRSAQFSPVRSHFRRSDQFQRLREEDEDEDDHHGHEGIYNDNDHNTHTRRWSANIPSRTLSDSASRRQSQQNRVKFSAELSRWPSPVWEETPTPIAAVTSTTATASAPGGNRPLAPAGLTINTSHEPSGIPPSGLSPHHSQPTSPLSPNPRPSSLPSSSTDPTGQPRTRSRGYSLRRAVFAKNIAPQMRSEDANVIELGQAGHDQGSNSNEKQQATLKSTPEVQFGLTDEQISTFQSNSTEPLKSGKHFPLSIAQDTWRSKRAASTILLDRLKDFFQPIRNTVLRIREIPPSKDGRHILLNPHNTTPLINERTGKPYIGNSIRSSRYSFWSFFPRQFVAQFTKLANFYFLLVAILQMIPGLSTTGSYTTIVPLLIFVSISMGKEGFDDWRRYRLDREENNRVARVLCPGTGGVASLNDSSSTLGDSHDWAPVKWKDIKVGDVIKLNRDESVPADIVLLHANGPNGAAFIETMALDGETNLKNKQPCQPVAKVCATVEDICDNQIDFCVEDPNLDLYKFDGNVTVGEDKLPLTNSEVVYRGSILRNTERAIGIVIYTGEECKIRMNANKNPRIKSPSLQFKVNRVVALIVAIVLLMSVICTVGYSFWERNVENKSWYLEDADVSFGPIFTSFLIMFNTMIPISLYVSMEIVKVVQMFLMNDIDMYDEETDTPIEARTSTINEELGQVSYIFSDKTGTLTNNSMRFRKMSVAGTAWLHDLDLLEEASREGDQTKLIHKMRKDKGKKAVGHRRIKSNNSDRAPIMGADSDNEYPKEKNSFPDARTTDMLEYIQRKPYTVFARKAKLLLLAMAICHTCLPEQDKSGEISYQAASPDELALVTAAKDLGYLVIDRQPDTLRIRTYPNGPDEEPEEEVYEILNIIEFSSARKRMSVVVRMPDQRICIFCKGADTILTQLLKRKPLAQQKVKDIERRASKRKIAEAAEVIRRNSEHQSRIDGRTSFSRPSFSRTRPSISGRRSSVSGHRETVRNSVDIWLRDRETDGGMLHRDSDVEEYYNSRPSGAWRRSAAFSDSDDSTQEEGESEFEEDLVDEALVVNEAAVFERCYQHLNDFAEDGLRTLMYTHRFLDEATYNSWKAAYHEASTSLVDRQDKMEKVGEQIEVQLELTGATAIEDRLQKGVPEAIDKLRRANIKLWMLTGDKRETAINIGHSCRLVKDYSTLVIIDHETGNVEHPILQLTADINNGIVAHSVAVVDGQTLSVIEADEVLREQFFRLAVLVDSVICCRASPKQKAFLVKTIRKHVNDAITLAIGDGANDIAMIQEAHVGIGITGKEGMQAARISDYSIAQFRFLLKLLLVHGRWNYIRVCKYTLGTFWKETLFYLTQAFYQRWNGYTGTSLYEPWSLSMFNTLFTSLPVIFLGIFEKDLAASTLLAVPELYNKGQRHSGFNIRVYLGWAFMATCESVIIFFTMLGLYGYGAVINKTDDIYSMGLLCFTACITVINLKLQAIEIYNKSLMCLIVILISVGGWFLWNIFLDLKYSFGAGNGIYHVLGNFFNETGRNFTFWIVLFLAASAVILFEIATAAIRAFLFPTDVDIFQEYEQDLEIRKRFEEAAASELQKGWHNHERERERLKRKLKWKQKRQNNANGNNTPIQVEFQSQIPKRDPSAGFERTTADTSAEAGERQVQKHLSRPRVMTPVHHHRPSAAEQSGYAQMDEVELDGYTGVGVGPPIRDEEYGAIDGEADGEVPMAPRRTETDDANELFRQGFGSIRRGHMS</sequence>
<dbReference type="Gene3D" id="3.40.1110.10">
    <property type="entry name" value="Calcium-transporting ATPase, cytoplasmic domain N"/>
    <property type="match status" value="1"/>
</dbReference>
<comment type="catalytic activity">
    <reaction evidence="13">
        <text>a 1,2-diacyl-sn-glycero-3-phosphoethanolamine(out) + ATP + H2O = a 1,2-diacyl-sn-glycero-3-phosphoethanolamine(in) + ADP + phosphate + H(+)</text>
        <dbReference type="Rhea" id="RHEA:66132"/>
        <dbReference type="ChEBI" id="CHEBI:15377"/>
        <dbReference type="ChEBI" id="CHEBI:15378"/>
        <dbReference type="ChEBI" id="CHEBI:30616"/>
        <dbReference type="ChEBI" id="CHEBI:43474"/>
        <dbReference type="ChEBI" id="CHEBI:64612"/>
        <dbReference type="ChEBI" id="CHEBI:456216"/>
    </reaction>
    <physiologicalReaction direction="left-to-right" evidence="13">
        <dbReference type="Rhea" id="RHEA:66133"/>
    </physiologicalReaction>
</comment>
<evidence type="ECO:0000256" key="6">
    <source>
        <dbReference type="ARBA" id="ARBA00022741"/>
    </source>
</evidence>
<dbReference type="InterPro" id="IPR018303">
    <property type="entry name" value="ATPase_P-typ_P_site"/>
</dbReference>
<dbReference type="InterPro" id="IPR006539">
    <property type="entry name" value="P-type_ATPase_IV"/>
</dbReference>
<keyword evidence="9 17" id="KW-1278">Translocase</keyword>
<reference evidence="22 23" key="1">
    <citation type="submission" date="2019-06" db="EMBL/GenBank/DDBJ databases">
        <title>Wine fermentation using esterase from Monascus purpureus.</title>
        <authorList>
            <person name="Geng C."/>
            <person name="Zhang Y."/>
        </authorList>
    </citation>
    <scope>NUCLEOTIDE SEQUENCE [LARGE SCALE GENOMIC DNA]</scope>
    <source>
        <strain evidence="22">HQ1</strain>
    </source>
</reference>
<dbReference type="Proteomes" id="UP000319663">
    <property type="component" value="Unassembled WGS sequence"/>
</dbReference>
<dbReference type="NCBIfam" id="TIGR01494">
    <property type="entry name" value="ATPase_P-type"/>
    <property type="match status" value="1"/>
</dbReference>
<organism evidence="22 23">
    <name type="scientific">Monascus purpureus</name>
    <name type="common">Red mold</name>
    <name type="synonym">Monascus anka</name>
    <dbReference type="NCBI Taxonomy" id="5098"/>
    <lineage>
        <taxon>Eukaryota</taxon>
        <taxon>Fungi</taxon>
        <taxon>Dikarya</taxon>
        <taxon>Ascomycota</taxon>
        <taxon>Pezizomycotina</taxon>
        <taxon>Eurotiomycetes</taxon>
        <taxon>Eurotiomycetidae</taxon>
        <taxon>Eurotiales</taxon>
        <taxon>Aspergillaceae</taxon>
        <taxon>Monascus</taxon>
    </lineage>
</organism>
<feature type="active site" description="4-aspartylphosphate intermediate" evidence="14">
    <location>
        <position position="722"/>
    </location>
</feature>
<protein>
    <recommendedName>
        <fullName evidence="17">Phospholipid-transporting ATPase</fullName>
        <ecNumber evidence="17">7.6.2.1</ecNumber>
    </recommendedName>
</protein>
<dbReference type="Pfam" id="PF16212">
    <property type="entry name" value="PhoLip_ATPase_C"/>
    <property type="match status" value="1"/>
</dbReference>
<comment type="caution">
    <text evidence="22">The sequence shown here is derived from an EMBL/GenBank/DDBJ whole genome shotgun (WGS) entry which is preliminary data.</text>
</comment>
<feature type="compositionally biased region" description="Polar residues" evidence="18">
    <location>
        <begin position="84"/>
        <end position="104"/>
    </location>
</feature>
<feature type="domain" description="P-type ATPase A" evidence="19">
    <location>
        <begin position="450"/>
        <end position="589"/>
    </location>
</feature>
<feature type="compositionally biased region" description="Basic and acidic residues" evidence="18">
    <location>
        <begin position="61"/>
        <end position="76"/>
    </location>
</feature>
<evidence type="ECO:0000256" key="1">
    <source>
        <dbReference type="ARBA" id="ARBA00004141"/>
    </source>
</evidence>
<keyword evidence="4 17" id="KW-0812">Transmembrane</keyword>
<dbReference type="SUPFAM" id="SSF81653">
    <property type="entry name" value="Calcium ATPase, transduction domain A"/>
    <property type="match status" value="1"/>
</dbReference>
<evidence type="ECO:0000259" key="20">
    <source>
        <dbReference type="Pfam" id="PF16209"/>
    </source>
</evidence>
<evidence type="ECO:0000256" key="5">
    <source>
        <dbReference type="ARBA" id="ARBA00022723"/>
    </source>
</evidence>
<evidence type="ECO:0000256" key="18">
    <source>
        <dbReference type="SAM" id="MobiDB-lite"/>
    </source>
</evidence>
<name>A0A507QTX2_MONPU</name>
<dbReference type="FunFam" id="3.40.50.1000:FF:000172">
    <property type="entry name" value="Phospholipid-transporting ATPase"/>
    <property type="match status" value="1"/>
</dbReference>
<dbReference type="PANTHER" id="PTHR24092">
    <property type="entry name" value="PROBABLE PHOSPHOLIPID-TRANSPORTING ATPASE"/>
    <property type="match status" value="1"/>
</dbReference>
<feature type="transmembrane region" description="Helical" evidence="17">
    <location>
        <begin position="614"/>
        <end position="636"/>
    </location>
</feature>
<feature type="transmembrane region" description="Helical" evidence="17">
    <location>
        <begin position="1550"/>
        <end position="1577"/>
    </location>
</feature>
<feature type="binding site" evidence="15">
    <location>
        <position position="724"/>
    </location>
    <ligand>
        <name>ATP</name>
        <dbReference type="ChEBI" id="CHEBI:30616"/>
    </ligand>
</feature>
<dbReference type="InterPro" id="IPR032631">
    <property type="entry name" value="P-type_ATPase_N"/>
</dbReference>
<dbReference type="PROSITE" id="PS00154">
    <property type="entry name" value="ATPASE_E1_E2"/>
    <property type="match status" value="1"/>
</dbReference>
<feature type="binding site" evidence="16">
    <location>
        <position position="724"/>
    </location>
    <ligand>
        <name>Mg(2+)</name>
        <dbReference type="ChEBI" id="CHEBI:18420"/>
    </ligand>
</feature>
<evidence type="ECO:0000256" key="8">
    <source>
        <dbReference type="ARBA" id="ARBA00022842"/>
    </source>
</evidence>
<dbReference type="InterPro" id="IPR023214">
    <property type="entry name" value="HAD_sf"/>
</dbReference>
<feature type="domain" description="P-type ATPase N-terminal" evidence="20">
    <location>
        <begin position="343"/>
        <end position="400"/>
    </location>
</feature>
<feature type="binding site" evidence="15">
    <location>
        <position position="911"/>
    </location>
    <ligand>
        <name>ATP</name>
        <dbReference type="ChEBI" id="CHEBI:30616"/>
    </ligand>
</feature>
<dbReference type="GO" id="GO:0005524">
    <property type="term" value="F:ATP binding"/>
    <property type="evidence" value="ECO:0007669"/>
    <property type="project" value="UniProtKB-UniRule"/>
</dbReference>
<feature type="binding site" evidence="15">
    <location>
        <position position="723"/>
    </location>
    <ligand>
        <name>ATP</name>
        <dbReference type="ChEBI" id="CHEBI:30616"/>
    </ligand>
</feature>
<evidence type="ECO:0000256" key="13">
    <source>
        <dbReference type="ARBA" id="ARBA00049128"/>
    </source>
</evidence>
<feature type="region of interest" description="Disordered" evidence="18">
    <location>
        <begin position="774"/>
        <end position="807"/>
    </location>
</feature>
<feature type="compositionally biased region" description="Low complexity" evidence="18">
    <location>
        <begin position="184"/>
        <end position="193"/>
    </location>
</feature>
<feature type="region of interest" description="Disordered" evidence="18">
    <location>
        <begin position="1"/>
        <end position="108"/>
    </location>
</feature>
<evidence type="ECO:0000256" key="9">
    <source>
        <dbReference type="ARBA" id="ARBA00022967"/>
    </source>
</evidence>
<feature type="compositionally biased region" description="Basic and acidic residues" evidence="18">
    <location>
        <begin position="44"/>
        <end position="54"/>
    </location>
</feature>
<feature type="binding site" evidence="15">
    <location>
        <position position="863"/>
    </location>
    <ligand>
        <name>ATP</name>
        <dbReference type="ChEBI" id="CHEBI:30616"/>
    </ligand>
</feature>
<dbReference type="EC" id="7.6.2.1" evidence="17"/>
<feature type="binding site" evidence="16">
    <location>
        <position position="722"/>
    </location>
    <ligand>
        <name>Mg(2+)</name>
        <dbReference type="ChEBI" id="CHEBI:18420"/>
    </ligand>
</feature>
<dbReference type="GO" id="GO:0006892">
    <property type="term" value="P:post-Golgi vesicle-mediated transport"/>
    <property type="evidence" value="ECO:0007669"/>
    <property type="project" value="TreeGrafter"/>
</dbReference>
<dbReference type="Pfam" id="PF16209">
    <property type="entry name" value="PhoLip_ATPase_N"/>
    <property type="match status" value="1"/>
</dbReference>
<dbReference type="GO" id="GO:0045332">
    <property type="term" value="P:phospholipid translocation"/>
    <property type="evidence" value="ECO:0007669"/>
    <property type="project" value="TreeGrafter"/>
</dbReference>
<keyword evidence="6 15" id="KW-0547">Nucleotide-binding</keyword>
<dbReference type="PRINTS" id="PR00119">
    <property type="entry name" value="CATATPASE"/>
</dbReference>
<feature type="binding site" evidence="15">
    <location>
        <position position="722"/>
    </location>
    <ligand>
        <name>ATP</name>
        <dbReference type="ChEBI" id="CHEBI:30616"/>
    </ligand>
</feature>
<dbReference type="Gene3D" id="3.40.50.1000">
    <property type="entry name" value="HAD superfamily/HAD-like"/>
    <property type="match status" value="1"/>
</dbReference>
<feature type="binding site" evidence="15">
    <location>
        <position position="934"/>
    </location>
    <ligand>
        <name>ATP</name>
        <dbReference type="ChEBI" id="CHEBI:30616"/>
    </ligand>
</feature>
<feature type="compositionally biased region" description="Basic and acidic residues" evidence="18">
    <location>
        <begin position="974"/>
        <end position="985"/>
    </location>
</feature>
<evidence type="ECO:0000256" key="7">
    <source>
        <dbReference type="ARBA" id="ARBA00022840"/>
    </source>
</evidence>
<evidence type="ECO:0000256" key="11">
    <source>
        <dbReference type="ARBA" id="ARBA00023136"/>
    </source>
</evidence>
<evidence type="ECO:0000256" key="10">
    <source>
        <dbReference type="ARBA" id="ARBA00022989"/>
    </source>
</evidence>
<evidence type="ECO:0000256" key="12">
    <source>
        <dbReference type="ARBA" id="ARBA00034036"/>
    </source>
</evidence>
<evidence type="ECO:0000256" key="14">
    <source>
        <dbReference type="PIRSR" id="PIRSR606539-1"/>
    </source>
</evidence>
<dbReference type="InterPro" id="IPR036412">
    <property type="entry name" value="HAD-like_sf"/>
</dbReference>
<dbReference type="GO" id="GO:0005886">
    <property type="term" value="C:plasma membrane"/>
    <property type="evidence" value="ECO:0007669"/>
    <property type="project" value="TreeGrafter"/>
</dbReference>